<proteinExistence type="predicted"/>
<sequence>MNKEKLILEIEKKREEMTQLGLKKGLTNIETVLSSQQLDHLLNLLQIKENVR</sequence>
<dbReference type="InterPro" id="IPR018540">
    <property type="entry name" value="Spo0E-like"/>
</dbReference>
<dbReference type="RefSeq" id="WP_163180158.1">
    <property type="nucleotide sequence ID" value="NZ_JAAIWM010000004.1"/>
</dbReference>
<accession>A0A6M0QAD4</accession>
<dbReference type="Pfam" id="PF09388">
    <property type="entry name" value="SpoOE-like"/>
    <property type="match status" value="1"/>
</dbReference>
<dbReference type="SUPFAM" id="SSF140500">
    <property type="entry name" value="BAS1536-like"/>
    <property type="match status" value="1"/>
</dbReference>
<dbReference type="AlphaFoldDB" id="A0A6M0QAD4"/>
<protein>
    <submittedName>
        <fullName evidence="1">Aspartyl-phosphate phosphatase Spo0E family protein</fullName>
    </submittedName>
</protein>
<dbReference type="GO" id="GO:0043937">
    <property type="term" value="P:regulation of sporulation"/>
    <property type="evidence" value="ECO:0007669"/>
    <property type="project" value="InterPro"/>
</dbReference>
<dbReference type="InterPro" id="IPR036638">
    <property type="entry name" value="HLH_DNA-bd_sf"/>
</dbReference>
<reference evidence="1 2" key="1">
    <citation type="submission" date="2020-02" db="EMBL/GenBank/DDBJ databases">
        <title>Bacillus aquiflavi sp. nov., isolated from yellow water of strong flavor Chinese baijiu in Yibin region of China.</title>
        <authorList>
            <person name="Xie J."/>
        </authorList>
    </citation>
    <scope>NUCLEOTIDE SEQUENCE [LARGE SCALE GENOMIC DNA]</scope>
    <source>
        <strain evidence="1 2">SA4</strain>
    </source>
</reference>
<name>A0A6M0QAD4_9BACI</name>
<dbReference type="Gene3D" id="4.10.280.10">
    <property type="entry name" value="Helix-loop-helix DNA-binding domain"/>
    <property type="match status" value="1"/>
</dbReference>
<organism evidence="1 2">
    <name type="scientific">Bacillus mesophilus</name>
    <dbReference type="NCBI Taxonomy" id="1808955"/>
    <lineage>
        <taxon>Bacteria</taxon>
        <taxon>Bacillati</taxon>
        <taxon>Bacillota</taxon>
        <taxon>Bacilli</taxon>
        <taxon>Bacillales</taxon>
        <taxon>Bacillaceae</taxon>
        <taxon>Bacillus</taxon>
    </lineage>
</organism>
<comment type="caution">
    <text evidence="1">The sequence shown here is derived from an EMBL/GenBank/DDBJ whole genome shotgun (WGS) entry which is preliminary data.</text>
</comment>
<gene>
    <name evidence="1" type="ORF">G4D63_13310</name>
</gene>
<evidence type="ECO:0000313" key="2">
    <source>
        <dbReference type="Proteomes" id="UP000481043"/>
    </source>
</evidence>
<dbReference type="EMBL" id="JAAIWM010000004">
    <property type="protein sequence ID" value="NEY72709.1"/>
    <property type="molecule type" value="Genomic_DNA"/>
</dbReference>
<keyword evidence="2" id="KW-1185">Reference proteome</keyword>
<dbReference type="GO" id="GO:0046983">
    <property type="term" value="F:protein dimerization activity"/>
    <property type="evidence" value="ECO:0007669"/>
    <property type="project" value="InterPro"/>
</dbReference>
<evidence type="ECO:0000313" key="1">
    <source>
        <dbReference type="EMBL" id="NEY72709.1"/>
    </source>
</evidence>
<dbReference type="Proteomes" id="UP000481043">
    <property type="component" value="Unassembled WGS sequence"/>
</dbReference>
<dbReference type="InterPro" id="IPR037208">
    <property type="entry name" value="Spo0E-like_sf"/>
</dbReference>